<keyword evidence="2" id="KW-1185">Reference proteome</keyword>
<accession>A0AAF0J7U4</accession>
<proteinExistence type="predicted"/>
<dbReference type="AlphaFoldDB" id="A0AAF0J7U4"/>
<evidence type="ECO:0000313" key="2">
    <source>
        <dbReference type="Proteomes" id="UP001213623"/>
    </source>
</evidence>
<name>A0AAF0J7U4_9BASI</name>
<sequence>MPALLVHRGRMPLWPHGVGATRAVWHRDCLLVPLRLAWAALWAPQGRACVPSSRYAVPAVRAFDDTGMFARPCDAAKCVASHSRVGSTPVPALAMRMASVRHAHKCVDPCHAPVPCPDTPCDAVVRRTCACGHREKLDVCGSGPPLACTAACDVAQRNARFSSALGLRVAPAHVDYAPALRQYVARDARGAQTVQDVLNDFVQSPRAAAQVRALLVAHALRHGIEAVRLRPPLLAFVEQLAAVYHVATERVTEGPGDVRLRRTRESRIPPVLLTEASAAPAPAHQALEARYTQQQQQQNAALAAAWQEPEGEVLVLQSLPPSLDTPEALNAALAPVARGPPSCTWSVSMYDHVAVLHSVKLAPLSVAAAVAQATARPDLSCLRPKERRLCTLCDAIQNTLPPGLQVELGAWDGTRATHVFRQGQWSKL</sequence>
<reference evidence="1" key="1">
    <citation type="submission" date="2023-03" db="EMBL/GenBank/DDBJ databases">
        <title>Mating type loci evolution in Malassezia.</title>
        <authorList>
            <person name="Coelho M.A."/>
        </authorList>
    </citation>
    <scope>NUCLEOTIDE SEQUENCE</scope>
    <source>
        <strain evidence="1">CBS 9557</strain>
    </source>
</reference>
<dbReference type="Proteomes" id="UP001213623">
    <property type="component" value="Chromosome 4"/>
</dbReference>
<dbReference type="EMBL" id="CP119895">
    <property type="protein sequence ID" value="WFD27400.1"/>
    <property type="molecule type" value="Genomic_DNA"/>
</dbReference>
<organism evidence="1 2">
    <name type="scientific">Malassezia nana</name>
    <dbReference type="NCBI Taxonomy" id="180528"/>
    <lineage>
        <taxon>Eukaryota</taxon>
        <taxon>Fungi</taxon>
        <taxon>Dikarya</taxon>
        <taxon>Basidiomycota</taxon>
        <taxon>Ustilaginomycotina</taxon>
        <taxon>Malasseziomycetes</taxon>
        <taxon>Malasseziales</taxon>
        <taxon>Malasseziaceae</taxon>
        <taxon>Malassezia</taxon>
    </lineage>
</organism>
<protein>
    <submittedName>
        <fullName evidence="1">FKBP12-associated protein</fullName>
    </submittedName>
</protein>
<dbReference type="CDD" id="cd06008">
    <property type="entry name" value="NF-X1-zinc-finger"/>
    <property type="match status" value="1"/>
</dbReference>
<gene>
    <name evidence="1" type="primary">FAP1_1</name>
    <name evidence="1" type="ORF">MNAN1_002396</name>
</gene>
<evidence type="ECO:0000313" key="1">
    <source>
        <dbReference type="EMBL" id="WFD27400.1"/>
    </source>
</evidence>